<comment type="caution">
    <text evidence="1">The sequence shown here is derived from an EMBL/GenBank/DDBJ whole genome shotgun (WGS) entry which is preliminary data.</text>
</comment>
<sequence length="39" mass="4146">MAIASNPAVATQQSAMPLSYTLAYCPIVQAQADEEARYA</sequence>
<accession>A0ABX2CZB9</accession>
<evidence type="ECO:0000313" key="2">
    <source>
        <dbReference type="Proteomes" id="UP000702425"/>
    </source>
</evidence>
<gene>
    <name evidence="1" type="ORF">E5S67_03263</name>
</gene>
<proteinExistence type="predicted"/>
<evidence type="ECO:0000313" key="1">
    <source>
        <dbReference type="EMBL" id="NQE35528.1"/>
    </source>
</evidence>
<protein>
    <submittedName>
        <fullName evidence="1">Uncharacterized protein</fullName>
    </submittedName>
</protein>
<dbReference type="Proteomes" id="UP000702425">
    <property type="component" value="Unassembled WGS sequence"/>
</dbReference>
<dbReference type="EMBL" id="SRRZ01000058">
    <property type="protein sequence ID" value="NQE35528.1"/>
    <property type="molecule type" value="Genomic_DNA"/>
</dbReference>
<organism evidence="1 2">
    <name type="scientific">Microcoleus asticus IPMA8</name>
    <dbReference type="NCBI Taxonomy" id="2563858"/>
    <lineage>
        <taxon>Bacteria</taxon>
        <taxon>Bacillati</taxon>
        <taxon>Cyanobacteriota</taxon>
        <taxon>Cyanophyceae</taxon>
        <taxon>Oscillatoriophycideae</taxon>
        <taxon>Oscillatoriales</taxon>
        <taxon>Microcoleaceae</taxon>
        <taxon>Microcoleus</taxon>
        <taxon>Microcoleus asticus</taxon>
    </lineage>
</organism>
<reference evidence="1 2" key="1">
    <citation type="journal article" date="2020" name="Sci. Rep.">
        <title>A novel cyanobacterial geosmin producer, revising GeoA distribution and dispersion patterns in Bacteria.</title>
        <authorList>
            <person name="Churro C."/>
            <person name="Semedo-Aguiar A.P."/>
            <person name="Silva A.D."/>
            <person name="Pereira-Leal J.B."/>
            <person name="Leite R.B."/>
        </authorList>
    </citation>
    <scope>NUCLEOTIDE SEQUENCE [LARGE SCALE GENOMIC DNA]</scope>
    <source>
        <strain evidence="1 2">IPMA8</strain>
    </source>
</reference>
<name>A0ABX2CZB9_9CYAN</name>
<keyword evidence="2" id="KW-1185">Reference proteome</keyword>